<dbReference type="InterPro" id="IPR013083">
    <property type="entry name" value="Znf_RING/FYVE/PHD"/>
</dbReference>
<evidence type="ECO:0000256" key="1">
    <source>
        <dbReference type="ARBA" id="ARBA00000900"/>
    </source>
</evidence>
<dbReference type="GO" id="GO:0008270">
    <property type="term" value="F:zinc ion binding"/>
    <property type="evidence" value="ECO:0007669"/>
    <property type="project" value="UniProtKB-KW"/>
</dbReference>
<keyword evidence="7 17" id="KW-0808">Transferase</keyword>
<reference evidence="19" key="1">
    <citation type="submission" date="2020-04" db="EMBL/GenBank/DDBJ databases">
        <authorList>
            <person name="Neveu A P."/>
        </authorList>
    </citation>
    <scope>NUCLEOTIDE SEQUENCE</scope>
    <source>
        <tissue evidence="19">Whole embryo</tissue>
    </source>
</reference>
<sequence length="266" mass="30437">MGTYRKCHIYFLQAIMNRGSFSETDCEKACAECCRLSDVDFSGDVQNFIRIINEKIHVFHLKIREGKREDNGEMMYILASQVESDLNRLVVGGDFTRGELEFFRRILELIVHSDTPPDVGTISSVDVLNMADSLNPKITKADAKKLLSRYVDDGWFFDKNGVISMSPRTIVELELYLTEAFHGLLHNCNMCSLIVFQGKCCLNCSVRMHHFCAHRYFAGMDRPKCMSCGSLWNAESDIVTVFDNDDASEAQTNQRSFRSRKRPRIN</sequence>
<feature type="domain" description="Non-structural maintenance of chromosomes element 1 RING C4HC3-type" evidence="18">
    <location>
        <begin position="188"/>
        <end position="228"/>
    </location>
</feature>
<evidence type="ECO:0000313" key="19">
    <source>
        <dbReference type="EMBL" id="CAB3264449.1"/>
    </source>
</evidence>
<comment type="subcellular location">
    <subcellularLocation>
        <location evidence="3">Chromosome</location>
        <location evidence="3">Telomere</location>
    </subcellularLocation>
    <subcellularLocation>
        <location evidence="2 17">Nucleus</location>
    </subcellularLocation>
</comment>
<keyword evidence="11 17" id="KW-0833">Ubl conjugation pathway</keyword>
<dbReference type="Gene3D" id="1.10.10.10">
    <property type="entry name" value="Winged helix-like DNA-binding domain superfamily/Winged helix DNA-binding domain"/>
    <property type="match status" value="1"/>
</dbReference>
<keyword evidence="10 17" id="KW-0863">Zinc-finger</keyword>
<keyword evidence="14 17" id="KW-0233">DNA recombination</keyword>
<gene>
    <name evidence="19" type="primary">Nsmce1</name>
</gene>
<dbReference type="Pfam" id="PF08746">
    <property type="entry name" value="zf-RING-like"/>
    <property type="match status" value="1"/>
</dbReference>
<accession>A0A6F9DMU5</accession>
<keyword evidence="12 17" id="KW-0862">Zinc</keyword>
<dbReference type="GO" id="GO:0030915">
    <property type="term" value="C:Smc5-Smc6 complex"/>
    <property type="evidence" value="ECO:0007669"/>
    <property type="project" value="UniProtKB-UniRule"/>
</dbReference>
<keyword evidence="16 17" id="KW-0539">Nucleus</keyword>
<keyword evidence="8 17" id="KW-0479">Metal-binding</keyword>
<evidence type="ECO:0000256" key="4">
    <source>
        <dbReference type="ARBA" id="ARBA00010258"/>
    </source>
</evidence>
<organism evidence="19">
    <name type="scientific">Phallusia mammillata</name>
    <dbReference type="NCBI Taxonomy" id="59560"/>
    <lineage>
        <taxon>Eukaryota</taxon>
        <taxon>Metazoa</taxon>
        <taxon>Chordata</taxon>
        <taxon>Tunicata</taxon>
        <taxon>Ascidiacea</taxon>
        <taxon>Phlebobranchia</taxon>
        <taxon>Ascidiidae</taxon>
        <taxon>Phallusia</taxon>
    </lineage>
</organism>
<dbReference type="Pfam" id="PF07574">
    <property type="entry name" value="SMC_Nse1"/>
    <property type="match status" value="1"/>
</dbReference>
<dbReference type="EC" id="2.3.2.27" evidence="5 17"/>
<comment type="similarity">
    <text evidence="4 17">Belongs to the NSE1 family.</text>
</comment>
<comment type="catalytic activity">
    <reaction evidence="1 17">
        <text>S-ubiquitinyl-[E2 ubiquitin-conjugating enzyme]-L-cysteine + [acceptor protein]-L-lysine = [E2 ubiquitin-conjugating enzyme]-L-cysteine + N(6)-ubiquitinyl-[acceptor protein]-L-lysine.</text>
        <dbReference type="EC" id="2.3.2.27"/>
    </reaction>
</comment>
<dbReference type="GO" id="GO:0005634">
    <property type="term" value="C:nucleus"/>
    <property type="evidence" value="ECO:0007669"/>
    <property type="project" value="UniProtKB-SubCell"/>
</dbReference>
<dbReference type="InterPro" id="IPR036388">
    <property type="entry name" value="WH-like_DNA-bd_sf"/>
</dbReference>
<dbReference type="InterPro" id="IPR014857">
    <property type="entry name" value="Nse1_RING_C4HC3-type"/>
</dbReference>
<evidence type="ECO:0000256" key="6">
    <source>
        <dbReference type="ARBA" id="ARBA00019422"/>
    </source>
</evidence>
<comment type="subunit">
    <text evidence="17">Component of the Smc5-Smc6 complex.</text>
</comment>
<protein>
    <recommendedName>
        <fullName evidence="6 17">Non-structural maintenance of chromosomes element 1 homolog</fullName>
        <ecNumber evidence="5 17">2.3.2.27</ecNumber>
    </recommendedName>
</protein>
<dbReference type="PANTHER" id="PTHR20973">
    <property type="entry name" value="NON-SMC ELEMENT 1-RELATED"/>
    <property type="match status" value="1"/>
</dbReference>
<dbReference type="GO" id="GO:0061630">
    <property type="term" value="F:ubiquitin protein ligase activity"/>
    <property type="evidence" value="ECO:0007669"/>
    <property type="project" value="UniProtKB-EC"/>
</dbReference>
<dbReference type="InterPro" id="IPR011513">
    <property type="entry name" value="Nse1"/>
</dbReference>
<evidence type="ECO:0000256" key="15">
    <source>
        <dbReference type="ARBA" id="ARBA00023204"/>
    </source>
</evidence>
<evidence type="ECO:0000256" key="12">
    <source>
        <dbReference type="ARBA" id="ARBA00022833"/>
    </source>
</evidence>
<evidence type="ECO:0000256" key="3">
    <source>
        <dbReference type="ARBA" id="ARBA00004574"/>
    </source>
</evidence>
<keyword evidence="15 17" id="KW-0234">DNA repair</keyword>
<keyword evidence="9 17" id="KW-0227">DNA damage</keyword>
<name>A0A6F9DMU5_9ASCI</name>
<dbReference type="PANTHER" id="PTHR20973:SF0">
    <property type="entry name" value="NON-STRUCTURAL MAINTENANCE OF CHROMOSOMES ELEMENT 1 HOMOLOG"/>
    <property type="match status" value="1"/>
</dbReference>
<evidence type="ECO:0000256" key="16">
    <source>
        <dbReference type="ARBA" id="ARBA00023242"/>
    </source>
</evidence>
<dbReference type="GO" id="GO:0000781">
    <property type="term" value="C:chromosome, telomeric region"/>
    <property type="evidence" value="ECO:0007669"/>
    <property type="project" value="UniProtKB-SubCell"/>
</dbReference>
<evidence type="ECO:0000256" key="10">
    <source>
        <dbReference type="ARBA" id="ARBA00022771"/>
    </source>
</evidence>
<evidence type="ECO:0000256" key="13">
    <source>
        <dbReference type="ARBA" id="ARBA00022895"/>
    </source>
</evidence>
<dbReference type="FunFam" id="1.10.10.10:FF:000270">
    <property type="entry name" value="Non-structural maintenance of chromosomes element 1 homolog"/>
    <property type="match status" value="1"/>
</dbReference>
<evidence type="ECO:0000256" key="11">
    <source>
        <dbReference type="ARBA" id="ARBA00022786"/>
    </source>
</evidence>
<evidence type="ECO:0000256" key="14">
    <source>
        <dbReference type="ARBA" id="ARBA00023172"/>
    </source>
</evidence>
<dbReference type="AlphaFoldDB" id="A0A6F9DMU5"/>
<proteinExistence type="evidence at transcript level"/>
<keyword evidence="13" id="KW-0158">Chromosome</keyword>
<dbReference type="Gene3D" id="3.30.40.10">
    <property type="entry name" value="Zinc/RING finger domain, C3HC4 (zinc finger)"/>
    <property type="match status" value="1"/>
</dbReference>
<evidence type="ECO:0000256" key="8">
    <source>
        <dbReference type="ARBA" id="ARBA00022723"/>
    </source>
</evidence>
<evidence type="ECO:0000256" key="17">
    <source>
        <dbReference type="RuleBase" id="RU368018"/>
    </source>
</evidence>
<dbReference type="GO" id="GO:0000724">
    <property type="term" value="P:double-strand break repair via homologous recombination"/>
    <property type="evidence" value="ECO:0007669"/>
    <property type="project" value="TreeGrafter"/>
</dbReference>
<evidence type="ECO:0000256" key="2">
    <source>
        <dbReference type="ARBA" id="ARBA00004123"/>
    </source>
</evidence>
<evidence type="ECO:0000256" key="7">
    <source>
        <dbReference type="ARBA" id="ARBA00022679"/>
    </source>
</evidence>
<evidence type="ECO:0000256" key="5">
    <source>
        <dbReference type="ARBA" id="ARBA00012483"/>
    </source>
</evidence>
<dbReference type="EMBL" id="LR788587">
    <property type="protein sequence ID" value="CAB3264449.1"/>
    <property type="molecule type" value="mRNA"/>
</dbReference>
<keyword evidence="13" id="KW-0779">Telomere</keyword>
<evidence type="ECO:0000259" key="18">
    <source>
        <dbReference type="Pfam" id="PF08746"/>
    </source>
</evidence>
<evidence type="ECO:0000256" key="9">
    <source>
        <dbReference type="ARBA" id="ARBA00022763"/>
    </source>
</evidence>